<reference evidence="9" key="1">
    <citation type="submission" date="2020-12" db="EMBL/GenBank/DDBJ databases">
        <title>Bacterial taxonomy.</title>
        <authorList>
            <person name="Pan X."/>
        </authorList>
    </citation>
    <scope>NUCLEOTIDE SEQUENCE</scope>
    <source>
        <strain evidence="9">B2012</strain>
    </source>
</reference>
<feature type="transmembrane region" description="Helical" evidence="8">
    <location>
        <begin position="290"/>
        <end position="310"/>
    </location>
</feature>
<feature type="transmembrane region" description="Helical" evidence="8">
    <location>
        <begin position="137"/>
        <end position="155"/>
    </location>
</feature>
<dbReference type="PANTHER" id="PTHR36838">
    <property type="entry name" value="AUXIN EFFLUX CARRIER FAMILY PROTEIN"/>
    <property type="match status" value="1"/>
</dbReference>
<evidence type="ECO:0000256" key="5">
    <source>
        <dbReference type="ARBA" id="ARBA00022692"/>
    </source>
</evidence>
<dbReference type="GO" id="GO:0055085">
    <property type="term" value="P:transmembrane transport"/>
    <property type="evidence" value="ECO:0007669"/>
    <property type="project" value="InterPro"/>
</dbReference>
<feature type="transmembrane region" description="Helical" evidence="8">
    <location>
        <begin position="6"/>
        <end position="25"/>
    </location>
</feature>
<feature type="transmembrane region" description="Helical" evidence="8">
    <location>
        <begin position="167"/>
        <end position="187"/>
    </location>
</feature>
<evidence type="ECO:0000256" key="7">
    <source>
        <dbReference type="ARBA" id="ARBA00023136"/>
    </source>
</evidence>
<keyword evidence="4" id="KW-1003">Cell membrane</keyword>
<organism evidence="9 10">
    <name type="scientific">Acuticoccus mangrovi</name>
    <dbReference type="NCBI Taxonomy" id="2796142"/>
    <lineage>
        <taxon>Bacteria</taxon>
        <taxon>Pseudomonadati</taxon>
        <taxon>Pseudomonadota</taxon>
        <taxon>Alphaproteobacteria</taxon>
        <taxon>Hyphomicrobiales</taxon>
        <taxon>Amorphaceae</taxon>
        <taxon>Acuticoccus</taxon>
    </lineage>
</organism>
<evidence type="ECO:0000256" key="8">
    <source>
        <dbReference type="SAM" id="Phobius"/>
    </source>
</evidence>
<evidence type="ECO:0000256" key="4">
    <source>
        <dbReference type="ARBA" id="ARBA00022475"/>
    </source>
</evidence>
<evidence type="ECO:0000313" key="10">
    <source>
        <dbReference type="Proteomes" id="UP000609531"/>
    </source>
</evidence>
<gene>
    <name evidence="9" type="ORF">JCR33_03470</name>
</gene>
<evidence type="ECO:0000256" key="1">
    <source>
        <dbReference type="ARBA" id="ARBA00004651"/>
    </source>
</evidence>
<evidence type="ECO:0000313" key="9">
    <source>
        <dbReference type="EMBL" id="MBJ3774729.1"/>
    </source>
</evidence>
<keyword evidence="5 8" id="KW-0812">Transmembrane</keyword>
<dbReference type="Gene3D" id="1.20.1530.20">
    <property type="match status" value="1"/>
</dbReference>
<evidence type="ECO:0000256" key="3">
    <source>
        <dbReference type="ARBA" id="ARBA00022448"/>
    </source>
</evidence>
<sequence>MREVLSLTVPFFGLIFLGFVAGRIVRRPASGLEWLNIFILYLALPALFFQLLAETPFEELSNIAFIVAVVVTTLTIFVAGFLIALVRTGRDVELATLHALAGSYSNNGYLGPGLAITALGAPAAVPVALIFAFENTMFFILTPVLMAIGGAKTGTPMVTAWRILVRIFTHPFILATIAGALAAAFAWEPPVMVDRLLTMLRGAAAPCALFAMGVTVALQRPPTREVVGDLTLFLSFKLLLHPMLAFVLVGMVHADPLWRTTAVLMAALPPATNVFVLATQYGRFVEGASNVVLVGTAVSAVTVTAILYAISSGLL</sequence>
<dbReference type="PANTHER" id="PTHR36838:SF3">
    <property type="entry name" value="TRANSPORTER AUXIN EFFLUX CARRIER EC FAMILY"/>
    <property type="match status" value="1"/>
</dbReference>
<dbReference type="RefSeq" id="WP_198880632.1">
    <property type="nucleotide sequence ID" value="NZ_JAEKJA010000002.1"/>
</dbReference>
<dbReference type="InterPro" id="IPR038770">
    <property type="entry name" value="Na+/solute_symporter_sf"/>
</dbReference>
<dbReference type="AlphaFoldDB" id="A0A934INM8"/>
<feature type="transmembrane region" description="Helical" evidence="8">
    <location>
        <begin position="32"/>
        <end position="51"/>
    </location>
</feature>
<protein>
    <submittedName>
        <fullName evidence="9">AEC family transporter</fullName>
    </submittedName>
</protein>
<evidence type="ECO:0000256" key="6">
    <source>
        <dbReference type="ARBA" id="ARBA00022989"/>
    </source>
</evidence>
<comment type="caution">
    <text evidence="9">The sequence shown here is derived from an EMBL/GenBank/DDBJ whole genome shotgun (WGS) entry which is preliminary data.</text>
</comment>
<dbReference type="Proteomes" id="UP000609531">
    <property type="component" value="Unassembled WGS sequence"/>
</dbReference>
<dbReference type="Pfam" id="PF03547">
    <property type="entry name" value="Mem_trans"/>
    <property type="match status" value="1"/>
</dbReference>
<feature type="transmembrane region" description="Helical" evidence="8">
    <location>
        <begin position="230"/>
        <end position="251"/>
    </location>
</feature>
<feature type="transmembrane region" description="Helical" evidence="8">
    <location>
        <begin position="257"/>
        <end position="278"/>
    </location>
</feature>
<feature type="transmembrane region" description="Helical" evidence="8">
    <location>
        <begin position="63"/>
        <end position="86"/>
    </location>
</feature>
<dbReference type="EMBL" id="JAEKJA010000002">
    <property type="protein sequence ID" value="MBJ3774729.1"/>
    <property type="molecule type" value="Genomic_DNA"/>
</dbReference>
<evidence type="ECO:0000256" key="2">
    <source>
        <dbReference type="ARBA" id="ARBA00010145"/>
    </source>
</evidence>
<feature type="transmembrane region" description="Helical" evidence="8">
    <location>
        <begin position="199"/>
        <end position="218"/>
    </location>
</feature>
<comment type="subcellular location">
    <subcellularLocation>
        <location evidence="1">Cell membrane</location>
        <topology evidence="1">Multi-pass membrane protein</topology>
    </subcellularLocation>
</comment>
<keyword evidence="10" id="KW-1185">Reference proteome</keyword>
<proteinExistence type="inferred from homology"/>
<keyword evidence="6 8" id="KW-1133">Transmembrane helix</keyword>
<dbReference type="InterPro" id="IPR004776">
    <property type="entry name" value="Mem_transp_PIN-like"/>
</dbReference>
<feature type="transmembrane region" description="Helical" evidence="8">
    <location>
        <begin position="107"/>
        <end position="131"/>
    </location>
</feature>
<keyword evidence="7 8" id="KW-0472">Membrane</keyword>
<comment type="similarity">
    <text evidence="2">Belongs to the auxin efflux carrier (TC 2.A.69) family.</text>
</comment>
<name>A0A934INM8_9HYPH</name>
<accession>A0A934INM8</accession>
<dbReference type="GO" id="GO:0005886">
    <property type="term" value="C:plasma membrane"/>
    <property type="evidence" value="ECO:0007669"/>
    <property type="project" value="UniProtKB-SubCell"/>
</dbReference>
<keyword evidence="3" id="KW-0813">Transport</keyword>